<dbReference type="EMBL" id="BARU01045208">
    <property type="protein sequence ID" value="GAH85677.1"/>
    <property type="molecule type" value="Genomic_DNA"/>
</dbReference>
<feature type="domain" description="CoA-binding" evidence="4">
    <location>
        <begin position="7"/>
        <end position="103"/>
    </location>
</feature>
<accession>X1IVD3</accession>
<dbReference type="PANTHER" id="PTHR43334:SF2">
    <property type="entry name" value="ACETATE--COA LIGASE [ADP-FORMING]"/>
    <property type="match status" value="1"/>
</dbReference>
<dbReference type="GO" id="GO:0016874">
    <property type="term" value="F:ligase activity"/>
    <property type="evidence" value="ECO:0007669"/>
    <property type="project" value="UniProtKB-KW"/>
</dbReference>
<dbReference type="InterPro" id="IPR036291">
    <property type="entry name" value="NAD(P)-bd_dom_sf"/>
</dbReference>
<evidence type="ECO:0000313" key="5">
    <source>
        <dbReference type="EMBL" id="GAH85677.1"/>
    </source>
</evidence>
<protein>
    <recommendedName>
        <fullName evidence="4">CoA-binding domain-containing protein</fullName>
    </recommendedName>
</protein>
<reference evidence="5" key="1">
    <citation type="journal article" date="2014" name="Front. Microbiol.">
        <title>High frequency of phylogenetically diverse reductive dehalogenase-homologous genes in deep subseafloor sedimentary metagenomes.</title>
        <authorList>
            <person name="Kawai M."/>
            <person name="Futagami T."/>
            <person name="Toyoda A."/>
            <person name="Takaki Y."/>
            <person name="Nishi S."/>
            <person name="Hori S."/>
            <person name="Arai W."/>
            <person name="Tsubouchi T."/>
            <person name="Morono Y."/>
            <person name="Uchiyama I."/>
            <person name="Ito T."/>
            <person name="Fujiyama A."/>
            <person name="Inagaki F."/>
            <person name="Takami H."/>
        </authorList>
    </citation>
    <scope>NUCLEOTIDE SEQUENCE</scope>
    <source>
        <strain evidence="5">Expedition CK06-06</strain>
    </source>
</reference>
<dbReference type="SUPFAM" id="SSF51735">
    <property type="entry name" value="NAD(P)-binding Rossmann-fold domains"/>
    <property type="match status" value="1"/>
</dbReference>
<feature type="non-terminal residue" evidence="5">
    <location>
        <position position="1"/>
    </location>
</feature>
<keyword evidence="3" id="KW-0067">ATP-binding</keyword>
<comment type="caution">
    <text evidence="5">The sequence shown here is derived from an EMBL/GenBank/DDBJ whole genome shotgun (WGS) entry which is preliminary data.</text>
</comment>
<organism evidence="5">
    <name type="scientific">marine sediment metagenome</name>
    <dbReference type="NCBI Taxonomy" id="412755"/>
    <lineage>
        <taxon>unclassified sequences</taxon>
        <taxon>metagenomes</taxon>
        <taxon>ecological metagenomes</taxon>
    </lineage>
</organism>
<evidence type="ECO:0000256" key="2">
    <source>
        <dbReference type="ARBA" id="ARBA00022741"/>
    </source>
</evidence>
<dbReference type="GO" id="GO:0005524">
    <property type="term" value="F:ATP binding"/>
    <property type="evidence" value="ECO:0007669"/>
    <property type="project" value="UniProtKB-KW"/>
</dbReference>
<dbReference type="Gene3D" id="3.40.50.720">
    <property type="entry name" value="NAD(P)-binding Rossmann-like Domain"/>
    <property type="match status" value="1"/>
</dbReference>
<dbReference type="SMART" id="SM00881">
    <property type="entry name" value="CoA_binding"/>
    <property type="match status" value="1"/>
</dbReference>
<dbReference type="InterPro" id="IPR051538">
    <property type="entry name" value="Acyl-CoA_Synth/Transferase"/>
</dbReference>
<keyword evidence="2" id="KW-0547">Nucleotide-binding</keyword>
<keyword evidence="1" id="KW-0436">Ligase</keyword>
<evidence type="ECO:0000256" key="3">
    <source>
        <dbReference type="ARBA" id="ARBA00022840"/>
    </source>
</evidence>
<gene>
    <name evidence="5" type="ORF">S03H2_68691</name>
</gene>
<proteinExistence type="predicted"/>
<name>X1IVD3_9ZZZZ</name>
<dbReference type="PANTHER" id="PTHR43334">
    <property type="entry name" value="ACETATE--COA LIGASE [ADP-FORMING]"/>
    <property type="match status" value="1"/>
</dbReference>
<dbReference type="Pfam" id="PF13380">
    <property type="entry name" value="CoA_binding_2"/>
    <property type="match status" value="1"/>
</dbReference>
<dbReference type="AlphaFoldDB" id="X1IVD3"/>
<dbReference type="InterPro" id="IPR003781">
    <property type="entry name" value="CoA-bd"/>
</dbReference>
<sequence length="139" mass="15629">DHFLHGFLNPASIAIYGANNTFGTTMGTMLLLSIINSNFKGKVYPIHLRLDIVLGYKAYKNISDVPEIPDLAIVVLPPRVVPQVFKECGEKGVKKIVLISGGFRELIDDRTNKLTEEIIEIANYYGMRFTSSKIRIFRV</sequence>
<evidence type="ECO:0000259" key="4">
    <source>
        <dbReference type="SMART" id="SM00881"/>
    </source>
</evidence>
<evidence type="ECO:0000256" key="1">
    <source>
        <dbReference type="ARBA" id="ARBA00022598"/>
    </source>
</evidence>